<comment type="caution">
    <text evidence="2">The sequence shown here is derived from an EMBL/GenBank/DDBJ whole genome shotgun (WGS) entry which is preliminary data.</text>
</comment>
<gene>
    <name evidence="2" type="ORF">CLODIP_2_CD14781</name>
</gene>
<keyword evidence="3" id="KW-1185">Reference proteome</keyword>
<dbReference type="Proteomes" id="UP000494165">
    <property type="component" value="Unassembled WGS sequence"/>
</dbReference>
<feature type="compositionally biased region" description="Basic and acidic residues" evidence="1">
    <location>
        <begin position="21"/>
        <end position="33"/>
    </location>
</feature>
<name>A0A8S1C4L2_9INSE</name>
<organism evidence="2 3">
    <name type="scientific">Cloeon dipterum</name>
    <dbReference type="NCBI Taxonomy" id="197152"/>
    <lineage>
        <taxon>Eukaryota</taxon>
        <taxon>Metazoa</taxon>
        <taxon>Ecdysozoa</taxon>
        <taxon>Arthropoda</taxon>
        <taxon>Hexapoda</taxon>
        <taxon>Insecta</taxon>
        <taxon>Pterygota</taxon>
        <taxon>Palaeoptera</taxon>
        <taxon>Ephemeroptera</taxon>
        <taxon>Pisciforma</taxon>
        <taxon>Baetidae</taxon>
        <taxon>Cloeon</taxon>
    </lineage>
</organism>
<dbReference type="AlphaFoldDB" id="A0A8S1C4L2"/>
<evidence type="ECO:0000256" key="1">
    <source>
        <dbReference type="SAM" id="MobiDB-lite"/>
    </source>
</evidence>
<evidence type="ECO:0000313" key="3">
    <source>
        <dbReference type="Proteomes" id="UP000494165"/>
    </source>
</evidence>
<accession>A0A8S1C4L2</accession>
<reference evidence="2 3" key="1">
    <citation type="submission" date="2020-04" db="EMBL/GenBank/DDBJ databases">
        <authorList>
            <person name="Alioto T."/>
            <person name="Alioto T."/>
            <person name="Gomez Garrido J."/>
        </authorList>
    </citation>
    <scope>NUCLEOTIDE SEQUENCE [LARGE SCALE GENOMIC DNA]</scope>
</reference>
<dbReference type="EMBL" id="CADEPI010000011">
    <property type="protein sequence ID" value="CAB3363041.1"/>
    <property type="molecule type" value="Genomic_DNA"/>
</dbReference>
<protein>
    <submittedName>
        <fullName evidence="2">Uncharacterized protein</fullName>
    </submittedName>
</protein>
<evidence type="ECO:0000313" key="2">
    <source>
        <dbReference type="EMBL" id="CAB3363041.1"/>
    </source>
</evidence>
<sequence length="124" mass="14125">MDLPHCPTRCEVNFDPKKLKTRERDCSAGRSAKDATTAHPAPSPPSCRRMNELRRARKELQVAYVFRRAVIEATEVFALYATQKDWLSTLQPLVLLGAKNVDSESHCFQTASLRKEMAFFLPKM</sequence>
<proteinExistence type="predicted"/>
<feature type="region of interest" description="Disordered" evidence="1">
    <location>
        <begin position="21"/>
        <end position="49"/>
    </location>
</feature>